<dbReference type="EMBL" id="ML769535">
    <property type="protein sequence ID" value="KAE9395210.1"/>
    <property type="molecule type" value="Genomic_DNA"/>
</dbReference>
<dbReference type="OrthoDB" id="2447803at2759"/>
<sequence length="423" mass="47656">MNSMEKPSQIQLQRLEAMYASRARAFSLPPGNIHITSILDDILLLQPKLPLLPNLITLNWNELSGNMASDEAYAALFMHDGVRAFKIMHDSVSTAFPDLVQHSPAWDSARRIVFFGHISERMPNLDTLGVFLRAEPDLKKPLLELIGTLPRLRIVILPGFSDPIAVFSKIQDCCDLEQVSFSIDLPYRYQPTSVVTQLTSISPLAFHKLEALSLSCGLGLASSILRHLFSHNPRRLINVAMVSELKKTPFEVQKLCEITAQVGNRLKKLCLVGLQFYHPSHTSYVSSENVVHFEDIKPIVECSNLESFELGYPFDLPWQEKGSIALAWPRLKNVGFYVFYAINPEDTNAVKVRTLRLIIQKALLGRNISDSKEDILSIHNTFNSINAFPMTHALVRVIMFLQLLHLIFVLMLPDSSQKSGKVL</sequence>
<reference evidence="1" key="1">
    <citation type="journal article" date="2019" name="Environ. Microbiol.">
        <title>Fungal ecological strategies reflected in gene transcription - a case study of two litter decomposers.</title>
        <authorList>
            <person name="Barbi F."/>
            <person name="Kohler A."/>
            <person name="Barry K."/>
            <person name="Baskaran P."/>
            <person name="Daum C."/>
            <person name="Fauchery L."/>
            <person name="Ihrmark K."/>
            <person name="Kuo A."/>
            <person name="LaButti K."/>
            <person name="Lipzen A."/>
            <person name="Morin E."/>
            <person name="Grigoriev I.V."/>
            <person name="Henrissat B."/>
            <person name="Lindahl B."/>
            <person name="Martin F."/>
        </authorList>
    </citation>
    <scope>NUCLEOTIDE SEQUENCE</scope>
    <source>
        <strain evidence="1">JB14</strain>
    </source>
</reference>
<organism evidence="1 2">
    <name type="scientific">Gymnopus androsaceus JB14</name>
    <dbReference type="NCBI Taxonomy" id="1447944"/>
    <lineage>
        <taxon>Eukaryota</taxon>
        <taxon>Fungi</taxon>
        <taxon>Dikarya</taxon>
        <taxon>Basidiomycota</taxon>
        <taxon>Agaricomycotina</taxon>
        <taxon>Agaricomycetes</taxon>
        <taxon>Agaricomycetidae</taxon>
        <taxon>Agaricales</taxon>
        <taxon>Marasmiineae</taxon>
        <taxon>Omphalotaceae</taxon>
        <taxon>Gymnopus</taxon>
    </lineage>
</organism>
<accession>A0A6A4HBU0</accession>
<proteinExistence type="predicted"/>
<dbReference type="AlphaFoldDB" id="A0A6A4HBU0"/>
<evidence type="ECO:0000313" key="1">
    <source>
        <dbReference type="EMBL" id="KAE9395210.1"/>
    </source>
</evidence>
<name>A0A6A4HBU0_9AGAR</name>
<protein>
    <recommendedName>
        <fullName evidence="3">F-box domain-containing protein</fullName>
    </recommendedName>
</protein>
<feature type="non-terminal residue" evidence="1">
    <location>
        <position position="423"/>
    </location>
</feature>
<evidence type="ECO:0008006" key="3">
    <source>
        <dbReference type="Google" id="ProtNLM"/>
    </source>
</evidence>
<evidence type="ECO:0000313" key="2">
    <source>
        <dbReference type="Proteomes" id="UP000799118"/>
    </source>
</evidence>
<dbReference type="Proteomes" id="UP000799118">
    <property type="component" value="Unassembled WGS sequence"/>
</dbReference>
<gene>
    <name evidence="1" type="ORF">BT96DRAFT_922959</name>
</gene>
<keyword evidence="2" id="KW-1185">Reference proteome</keyword>